<dbReference type="EMBL" id="JBBKAJ010000037">
    <property type="protein sequence ID" value="MEJ8639991.1"/>
    <property type="molecule type" value="Genomic_DNA"/>
</dbReference>
<dbReference type="Proteomes" id="UP001377168">
    <property type="component" value="Unassembled WGS sequence"/>
</dbReference>
<protein>
    <submittedName>
        <fullName evidence="1">Uncharacterized protein</fullName>
    </submittedName>
</protein>
<proteinExistence type="predicted"/>
<keyword evidence="2" id="KW-1185">Reference proteome</keyword>
<sequence length="138" mass="15334">MAEVLSPIVSDRIWALPVSGTAIKFLQYLIFRSEFGGQLPVRQKDMAAEYNVTPQTISNLMAPLCDLNIVLRPKSESRHGSSYRLHPLAAKYATHEDMEAAFRHTLHSIKVGDLPNLKLPQYVAAPPTEGGRPRLQVA</sequence>
<name>A0ACC6Q8N5_9ACTN</name>
<evidence type="ECO:0000313" key="2">
    <source>
        <dbReference type="Proteomes" id="UP001377168"/>
    </source>
</evidence>
<accession>A0ACC6Q8N5</accession>
<evidence type="ECO:0000313" key="1">
    <source>
        <dbReference type="EMBL" id="MEJ8639991.1"/>
    </source>
</evidence>
<reference evidence="1" key="1">
    <citation type="submission" date="2024-03" db="EMBL/GenBank/DDBJ databases">
        <title>Novel Streptomyces species of biotechnological and ecological value are a feature of Machair soil.</title>
        <authorList>
            <person name="Prole J.R."/>
            <person name="Goodfellow M."/>
            <person name="Allenby N."/>
            <person name="Ward A.C."/>
        </authorList>
    </citation>
    <scope>NUCLEOTIDE SEQUENCE</scope>
    <source>
        <strain evidence="1">MS2.AVA.5</strain>
    </source>
</reference>
<organism evidence="1 2">
    <name type="scientific">Streptomyces achmelvichensis</name>
    <dbReference type="NCBI Taxonomy" id="3134111"/>
    <lineage>
        <taxon>Bacteria</taxon>
        <taxon>Bacillati</taxon>
        <taxon>Actinomycetota</taxon>
        <taxon>Actinomycetes</taxon>
        <taxon>Kitasatosporales</taxon>
        <taxon>Streptomycetaceae</taxon>
        <taxon>Streptomyces</taxon>
    </lineage>
</organism>
<comment type="caution">
    <text evidence="1">The sequence shown here is derived from an EMBL/GenBank/DDBJ whole genome shotgun (WGS) entry which is preliminary data.</text>
</comment>
<gene>
    <name evidence="1" type="ORF">WKI67_42585</name>
</gene>